<sequence length="225" mass="24595">MLRRRLNNRGGARILLLPGLFATDAAMRPLRIALRYAGYRPYRWGLGRNLGASADLFDRLDRRLDQLQRRDDRPVILLGWSFGGLMAREYAKVAPHRVRAVITLGSPFSGDLSATMLARVYEWIAGHRVDAPPIECTLSEKPPVPTVAIWSRCDGVIPASAARGAVGEADHRIEVSCAHLAFPSDRGALAAVMEAIARCCPEEVMPLSAHRPTFAGGDLVQGFAT</sequence>
<dbReference type="EMBL" id="CZQE01000351">
    <property type="protein sequence ID" value="CUS46248.1"/>
    <property type="molecule type" value="Genomic_DNA"/>
</dbReference>
<reference evidence="2" key="1">
    <citation type="submission" date="2015-10" db="EMBL/GenBank/DDBJ databases">
        <authorList>
            <person name="Gilbert D.G."/>
        </authorList>
    </citation>
    <scope>NUCLEOTIDE SEQUENCE</scope>
</reference>
<gene>
    <name evidence="2" type="ORF">MGWOODY_Smn3227</name>
</gene>
<evidence type="ECO:0000313" key="2">
    <source>
        <dbReference type="EMBL" id="CUS46248.1"/>
    </source>
</evidence>
<dbReference type="PANTHER" id="PTHR37946:SF1">
    <property type="entry name" value="SLL1969 PROTEIN"/>
    <property type="match status" value="1"/>
</dbReference>
<evidence type="ECO:0000259" key="1">
    <source>
        <dbReference type="Pfam" id="PF00561"/>
    </source>
</evidence>
<dbReference type="InterPro" id="IPR029058">
    <property type="entry name" value="AB_hydrolase_fold"/>
</dbReference>
<proteinExistence type="predicted"/>
<dbReference type="Gene3D" id="3.40.50.1820">
    <property type="entry name" value="alpha/beta hydrolase"/>
    <property type="match status" value="1"/>
</dbReference>
<dbReference type="InterPro" id="IPR000073">
    <property type="entry name" value="AB_hydrolase_1"/>
</dbReference>
<name>A0A160TNK8_9ZZZZ</name>
<dbReference type="SUPFAM" id="SSF53474">
    <property type="entry name" value="alpha/beta-Hydrolases"/>
    <property type="match status" value="1"/>
</dbReference>
<dbReference type="AlphaFoldDB" id="A0A160TNK8"/>
<dbReference type="Pfam" id="PF00561">
    <property type="entry name" value="Abhydrolase_1"/>
    <property type="match status" value="1"/>
</dbReference>
<organism evidence="2">
    <name type="scientific">hydrothermal vent metagenome</name>
    <dbReference type="NCBI Taxonomy" id="652676"/>
    <lineage>
        <taxon>unclassified sequences</taxon>
        <taxon>metagenomes</taxon>
        <taxon>ecological metagenomes</taxon>
    </lineage>
</organism>
<protein>
    <recommendedName>
        <fullName evidence="1">AB hydrolase-1 domain-containing protein</fullName>
    </recommendedName>
</protein>
<feature type="domain" description="AB hydrolase-1" evidence="1">
    <location>
        <begin position="67"/>
        <end position="112"/>
    </location>
</feature>
<accession>A0A160TNK8</accession>
<dbReference type="PANTHER" id="PTHR37946">
    <property type="entry name" value="SLL1969 PROTEIN"/>
    <property type="match status" value="1"/>
</dbReference>